<dbReference type="RefSeq" id="WP_141790394.1">
    <property type="nucleotide sequence ID" value="NZ_BAAAKX010000010.1"/>
</dbReference>
<sequence length="77" mass="8504">MPRMPRTLTALPRHSLDQHGLTQHVLTHHALPGYVTPGPQHAFGVAEGFGVLVVLFATALGLMILIGHLRHQRRSRD</sequence>
<keyword evidence="3" id="KW-1185">Reference proteome</keyword>
<accession>A0A542Z9M7</accession>
<organism evidence="2 3">
    <name type="scientific">Oryzihumus leptocrescens</name>
    <dbReference type="NCBI Taxonomy" id="297536"/>
    <lineage>
        <taxon>Bacteria</taxon>
        <taxon>Bacillati</taxon>
        <taxon>Actinomycetota</taxon>
        <taxon>Actinomycetes</taxon>
        <taxon>Micrococcales</taxon>
        <taxon>Intrasporangiaceae</taxon>
        <taxon>Oryzihumus</taxon>
    </lineage>
</organism>
<dbReference type="AlphaFoldDB" id="A0A542Z9M7"/>
<evidence type="ECO:0000313" key="3">
    <source>
        <dbReference type="Proteomes" id="UP000319514"/>
    </source>
</evidence>
<evidence type="ECO:0000313" key="2">
    <source>
        <dbReference type="EMBL" id="TQL57057.1"/>
    </source>
</evidence>
<gene>
    <name evidence="2" type="ORF">FB474_3829</name>
</gene>
<reference evidence="2 3" key="1">
    <citation type="submission" date="2019-06" db="EMBL/GenBank/DDBJ databases">
        <title>Sequencing the genomes of 1000 actinobacteria strains.</title>
        <authorList>
            <person name="Klenk H.-P."/>
        </authorList>
    </citation>
    <scope>NUCLEOTIDE SEQUENCE [LARGE SCALE GENOMIC DNA]</scope>
    <source>
        <strain evidence="2 3">DSM 18082</strain>
    </source>
</reference>
<keyword evidence="1" id="KW-0472">Membrane</keyword>
<name>A0A542Z9M7_9MICO</name>
<dbReference type="Proteomes" id="UP000319514">
    <property type="component" value="Unassembled WGS sequence"/>
</dbReference>
<feature type="transmembrane region" description="Helical" evidence="1">
    <location>
        <begin position="49"/>
        <end position="69"/>
    </location>
</feature>
<proteinExistence type="predicted"/>
<evidence type="ECO:0000256" key="1">
    <source>
        <dbReference type="SAM" id="Phobius"/>
    </source>
</evidence>
<keyword evidence="1" id="KW-1133">Transmembrane helix</keyword>
<dbReference type="EMBL" id="VFOQ01000002">
    <property type="protein sequence ID" value="TQL57057.1"/>
    <property type="molecule type" value="Genomic_DNA"/>
</dbReference>
<comment type="caution">
    <text evidence="2">The sequence shown here is derived from an EMBL/GenBank/DDBJ whole genome shotgun (WGS) entry which is preliminary data.</text>
</comment>
<protein>
    <submittedName>
        <fullName evidence="2">Uncharacterized protein</fullName>
    </submittedName>
</protein>
<keyword evidence="1" id="KW-0812">Transmembrane</keyword>